<feature type="transmembrane region" description="Helical" evidence="1">
    <location>
        <begin position="245"/>
        <end position="265"/>
    </location>
</feature>
<feature type="domain" description="Peptidase M56" evidence="2">
    <location>
        <begin position="59"/>
        <end position="211"/>
    </location>
</feature>
<dbReference type="InterPro" id="IPR052173">
    <property type="entry name" value="Beta-lactam_resp_regulator"/>
</dbReference>
<feature type="transmembrane region" description="Helical" evidence="1">
    <location>
        <begin position="47"/>
        <end position="80"/>
    </location>
</feature>
<protein>
    <recommendedName>
        <fullName evidence="2">Peptidase M56 domain-containing protein</fullName>
    </recommendedName>
</protein>
<feature type="transmembrane region" description="Helical" evidence="1">
    <location>
        <begin position="165"/>
        <end position="188"/>
    </location>
</feature>
<gene>
    <name evidence="3" type="ORF">A3D91_02535</name>
</gene>
<dbReference type="Proteomes" id="UP000178127">
    <property type="component" value="Unassembled WGS sequence"/>
</dbReference>
<evidence type="ECO:0000313" key="3">
    <source>
        <dbReference type="EMBL" id="OGC53269.1"/>
    </source>
</evidence>
<dbReference type="AlphaFoldDB" id="A0A1F4V7V3"/>
<dbReference type="PANTHER" id="PTHR34978">
    <property type="entry name" value="POSSIBLE SENSOR-TRANSDUCER PROTEIN BLAR"/>
    <property type="match status" value="1"/>
</dbReference>
<keyword evidence="1" id="KW-0812">Transmembrane</keyword>
<organism evidence="3 4">
    <name type="scientific">candidate division WWE3 bacterium RIFCSPHIGHO2_02_FULL_38_14</name>
    <dbReference type="NCBI Taxonomy" id="1802620"/>
    <lineage>
        <taxon>Bacteria</taxon>
        <taxon>Katanobacteria</taxon>
    </lineage>
</organism>
<name>A0A1F4V7V3_UNCKA</name>
<reference evidence="3 4" key="1">
    <citation type="journal article" date="2016" name="Nat. Commun.">
        <title>Thousands of microbial genomes shed light on interconnected biogeochemical processes in an aquifer system.</title>
        <authorList>
            <person name="Anantharaman K."/>
            <person name="Brown C.T."/>
            <person name="Hug L.A."/>
            <person name="Sharon I."/>
            <person name="Castelle C.J."/>
            <person name="Probst A.J."/>
            <person name="Thomas B.C."/>
            <person name="Singh A."/>
            <person name="Wilkins M.J."/>
            <person name="Karaoz U."/>
            <person name="Brodie E.L."/>
            <person name="Williams K.H."/>
            <person name="Hubbard S.S."/>
            <person name="Banfield J.F."/>
        </authorList>
    </citation>
    <scope>NUCLEOTIDE SEQUENCE [LARGE SCALE GENOMIC DNA]</scope>
</reference>
<evidence type="ECO:0000259" key="2">
    <source>
        <dbReference type="Pfam" id="PF05569"/>
    </source>
</evidence>
<feature type="transmembrane region" description="Helical" evidence="1">
    <location>
        <begin position="101"/>
        <end position="119"/>
    </location>
</feature>
<dbReference type="Pfam" id="PF05569">
    <property type="entry name" value="Peptidase_M56"/>
    <property type="match status" value="1"/>
</dbReference>
<keyword evidence="1" id="KW-1133">Transmembrane helix</keyword>
<feature type="transmembrane region" description="Helical" evidence="1">
    <location>
        <begin position="7"/>
        <end position="27"/>
    </location>
</feature>
<comment type="caution">
    <text evidence="3">The sequence shown here is derived from an EMBL/GenBank/DDBJ whole genome shotgun (WGS) entry which is preliminary data.</text>
</comment>
<dbReference type="EMBL" id="MEVD01000015">
    <property type="protein sequence ID" value="OGC53269.1"/>
    <property type="molecule type" value="Genomic_DNA"/>
</dbReference>
<dbReference type="PANTHER" id="PTHR34978:SF3">
    <property type="entry name" value="SLR0241 PROTEIN"/>
    <property type="match status" value="1"/>
</dbReference>
<dbReference type="CDD" id="cd07326">
    <property type="entry name" value="M56_BlaR1_MecR1_like"/>
    <property type="match status" value="1"/>
</dbReference>
<evidence type="ECO:0000313" key="4">
    <source>
        <dbReference type="Proteomes" id="UP000178127"/>
    </source>
</evidence>
<dbReference type="Gene3D" id="3.30.2010.10">
    <property type="entry name" value="Metalloproteases ('zincins'), catalytic domain"/>
    <property type="match status" value="1"/>
</dbReference>
<dbReference type="InterPro" id="IPR008756">
    <property type="entry name" value="Peptidase_M56"/>
</dbReference>
<evidence type="ECO:0000256" key="1">
    <source>
        <dbReference type="SAM" id="Phobius"/>
    </source>
</evidence>
<accession>A0A1F4V7V3</accession>
<sequence>MNNPKKYMFLVIFLSLLSISMIFGLFSKYSLEVLVHLHEKCQRLASLIWPLNVHVVGLGVLALVILSSIAITAKTIFSFFKTKSKIKKLTSQKLNKLPNKVLYSMAASNHLDSIIVIKSNELIAFSYGMRKTKILISTRLIDSLNTNELDSVILHELHHLKYSHVLFIFIMEIVKSALFFVPLLSVFIRQFKDSLENEADKTVVKIQRTSSYLESAINVFSNNQLAYDFVASFSMRKLKSNRRGSVKAFVSTIIIFSIFGLFSIYPSSTHAGEVLSVKESSVCFLYQCNSNSHCNSYLVPSVNNNPDNYSSVSLVSIK</sequence>
<keyword evidence="1" id="KW-0472">Membrane</keyword>
<dbReference type="STRING" id="1802620.A3D91_02535"/>
<proteinExistence type="predicted"/>